<dbReference type="EMBL" id="JAQAHH010000006">
    <property type="protein sequence ID" value="MDP9500202.1"/>
    <property type="molecule type" value="Genomic_DNA"/>
</dbReference>
<evidence type="ECO:0008006" key="3">
    <source>
        <dbReference type="Google" id="ProtNLM"/>
    </source>
</evidence>
<dbReference type="Gene3D" id="3.40.30.10">
    <property type="entry name" value="Glutaredoxin"/>
    <property type="match status" value="1"/>
</dbReference>
<dbReference type="Proteomes" id="UP001224083">
    <property type="component" value="Unassembled WGS sequence"/>
</dbReference>
<evidence type="ECO:0000313" key="1">
    <source>
        <dbReference type="EMBL" id="MDP9500202.1"/>
    </source>
</evidence>
<evidence type="ECO:0000313" key="2">
    <source>
        <dbReference type="Proteomes" id="UP001224083"/>
    </source>
</evidence>
<name>A0ABT9KG91_9PAST</name>
<keyword evidence="2" id="KW-1185">Reference proteome</keyword>
<comment type="caution">
    <text evidence="1">The sequence shown here is derived from an EMBL/GenBank/DDBJ whole genome shotgun (WGS) entry which is preliminary data.</text>
</comment>
<accession>A0ABT9KG91</accession>
<gene>
    <name evidence="1" type="ORF">O7M46_04450</name>
</gene>
<dbReference type="InterPro" id="IPR036249">
    <property type="entry name" value="Thioredoxin-like_sf"/>
</dbReference>
<dbReference type="SUPFAM" id="SSF52833">
    <property type="entry name" value="Thioredoxin-like"/>
    <property type="match status" value="1"/>
</dbReference>
<sequence length="211" mass="24344">MKKILLFFSTLFCKSKYFPVEIFPKELDKNCNGGLAQLYDECGNQLVILNKALETAKKQNKHVLVVYGVEWCLWDHVFNKYIQGGIGKFIYRWRADTGDFVGWNMKEITTRNDYQQAEILNKFVAENFVIANIEAENTNGKEVLKQIGMSDNIYYYPTIMILDENGNYSATLAATSSIDGFQIRQSGSEEYRGYDRKILLEQLQILKNAVK</sequence>
<proteinExistence type="predicted"/>
<protein>
    <recommendedName>
        <fullName evidence="3">Thioredoxin-like fold domain-containing protein</fullName>
    </recommendedName>
</protein>
<reference evidence="1 2" key="1">
    <citation type="submission" date="2022-12" db="EMBL/GenBank/DDBJ databases">
        <title>Genome sequence of Pasteurellaceae Bisgaard Taxon 45.</title>
        <authorList>
            <person name="Foggin C."/>
            <person name="Rosen L.E."/>
            <person name="Henton M."/>
            <person name="Buys A."/>
            <person name="Floyd T."/>
            <person name="Turner A.D."/>
            <person name="Tarbin J."/>
            <person name="Lloyd A.S."/>
            <person name="Chaitezvi C."/>
            <person name="Ellis R.J."/>
            <person name="Roberts H.C."/>
            <person name="Dastjerdi A."/>
            <person name="Nunez A."/>
            <person name="Van Vliet A.H."/>
            <person name="Steinbach F."/>
        </authorList>
    </citation>
    <scope>NUCLEOTIDE SEQUENCE [LARGE SCALE GENOMIC DNA]</scope>
    <source>
        <strain evidence="1 2">VF20HR</strain>
    </source>
</reference>
<organism evidence="1 2">
    <name type="scientific">Bisgaard Taxon 45</name>
    <dbReference type="NCBI Taxonomy" id="304289"/>
    <lineage>
        <taxon>Bacteria</taxon>
        <taxon>Pseudomonadati</taxon>
        <taxon>Pseudomonadota</taxon>
        <taxon>Gammaproteobacteria</taxon>
        <taxon>Pasteurellales</taxon>
        <taxon>Pasteurellaceae</taxon>
    </lineage>
</organism>